<dbReference type="AlphaFoldDB" id="A0A5R9DWV1"/>
<dbReference type="SUPFAM" id="SSF141986">
    <property type="entry name" value="LD-carboxypeptidase A C-terminal domain-like"/>
    <property type="match status" value="1"/>
</dbReference>
<dbReference type="SUPFAM" id="SSF52317">
    <property type="entry name" value="Class I glutamine amidotransferase-like"/>
    <property type="match status" value="1"/>
</dbReference>
<dbReference type="RefSeq" id="WP_138404312.1">
    <property type="nucleotide sequence ID" value="NZ_VBSP01000013.1"/>
</dbReference>
<evidence type="ECO:0000259" key="4">
    <source>
        <dbReference type="Pfam" id="PF02016"/>
    </source>
</evidence>
<dbReference type="OrthoDB" id="9807329at2"/>
<keyword evidence="2" id="KW-0378">Hydrolase</keyword>
<keyword evidence="6" id="KW-0121">Carboxypeptidase</keyword>
<feature type="domain" description="LD-carboxypeptidase N-terminal" evidence="4">
    <location>
        <begin position="15"/>
        <end position="135"/>
    </location>
</feature>
<dbReference type="InterPro" id="IPR040449">
    <property type="entry name" value="Peptidase_S66_N"/>
</dbReference>
<dbReference type="InterPro" id="IPR027478">
    <property type="entry name" value="LdcA_N"/>
</dbReference>
<evidence type="ECO:0000256" key="3">
    <source>
        <dbReference type="PIRSR" id="PIRSR028757-1"/>
    </source>
</evidence>
<dbReference type="InterPro" id="IPR040921">
    <property type="entry name" value="Peptidase_S66C"/>
</dbReference>
<dbReference type="Pfam" id="PF02016">
    <property type="entry name" value="Peptidase_S66"/>
    <property type="match status" value="1"/>
</dbReference>
<evidence type="ECO:0000259" key="5">
    <source>
        <dbReference type="Pfam" id="PF17676"/>
    </source>
</evidence>
<dbReference type="EMBL" id="VBSP01000013">
    <property type="protein sequence ID" value="TLQ41624.1"/>
    <property type="molecule type" value="Genomic_DNA"/>
</dbReference>
<dbReference type="Pfam" id="PF17676">
    <property type="entry name" value="Peptidase_S66C"/>
    <property type="match status" value="1"/>
</dbReference>
<feature type="active site" description="Charge relay system" evidence="3">
    <location>
        <position position="296"/>
    </location>
</feature>
<dbReference type="Gene3D" id="3.50.30.60">
    <property type="entry name" value="LD-carboxypeptidase A C-terminal domain-like"/>
    <property type="match status" value="1"/>
</dbReference>
<organism evidence="6 7">
    <name type="scientific">Ruoffia tabacinasalis</name>
    <dbReference type="NCBI Taxonomy" id="87458"/>
    <lineage>
        <taxon>Bacteria</taxon>
        <taxon>Bacillati</taxon>
        <taxon>Bacillota</taxon>
        <taxon>Bacilli</taxon>
        <taxon>Lactobacillales</taxon>
        <taxon>Aerococcaceae</taxon>
        <taxon>Ruoffia</taxon>
    </lineage>
</organism>
<dbReference type="Proteomes" id="UP000306420">
    <property type="component" value="Unassembled WGS sequence"/>
</dbReference>
<feature type="domain" description="LD-carboxypeptidase C-terminal" evidence="5">
    <location>
        <begin position="199"/>
        <end position="310"/>
    </location>
</feature>
<comment type="caution">
    <text evidence="6">The sequence shown here is derived from an EMBL/GenBank/DDBJ whole genome shotgun (WGS) entry which is preliminary data.</text>
</comment>
<dbReference type="InterPro" id="IPR029062">
    <property type="entry name" value="Class_I_gatase-like"/>
</dbReference>
<feature type="active site" description="Charge relay system" evidence="3">
    <location>
        <position position="230"/>
    </location>
</feature>
<dbReference type="InterPro" id="IPR027461">
    <property type="entry name" value="Carboxypeptidase_A_C_sf"/>
</dbReference>
<dbReference type="GO" id="GO:0004180">
    <property type="term" value="F:carboxypeptidase activity"/>
    <property type="evidence" value="ECO:0007669"/>
    <property type="project" value="UniProtKB-KW"/>
</dbReference>
<protein>
    <submittedName>
        <fullName evidence="6">LD-carboxypeptidase</fullName>
    </submittedName>
</protein>
<evidence type="ECO:0000313" key="7">
    <source>
        <dbReference type="Proteomes" id="UP000306420"/>
    </source>
</evidence>
<dbReference type="PANTHER" id="PTHR30237">
    <property type="entry name" value="MURAMOYLTETRAPEPTIDE CARBOXYPEPTIDASE"/>
    <property type="match status" value="1"/>
</dbReference>
<dbReference type="PIRSF" id="PIRSF028757">
    <property type="entry name" value="LD-carboxypeptidase"/>
    <property type="match status" value="1"/>
</dbReference>
<sequence>MGKIYPNKLQINDEIRVLSPSSSIKRVNSEADNEKLVKYFADLGYTISYSSHIDEMDEMNSASIKSRVEDLHDAFRDPQVKMILTSIGGFNSNELLPYLDYELIRSNPKILCGYSDTSALQNAIFAKTGLVTYSGPAYSSFKMKELQDYQTNAWQAAITKHSYNLNPSDFYTSDEWFIPEKPRDLKENEWTEYSSGKASGTAIVGNLNTFNLLQGTQYMPQVDDAILFIESAEENDAFDFARNLASLLQVYPEPAAVIIGRFPKESDMSEDTLHYILNKHSILQSIPVIYNVNFGHTQPIFTFPIGGTVAINTAALSLSVVQG</sequence>
<dbReference type="InterPro" id="IPR003507">
    <property type="entry name" value="S66_fam"/>
</dbReference>
<comment type="similarity">
    <text evidence="1">Belongs to the peptidase S66 family.</text>
</comment>
<evidence type="ECO:0000256" key="1">
    <source>
        <dbReference type="ARBA" id="ARBA00010233"/>
    </source>
</evidence>
<evidence type="ECO:0000313" key="6">
    <source>
        <dbReference type="EMBL" id="TLQ41624.1"/>
    </source>
</evidence>
<name>A0A5R9DWV1_9LACT</name>
<evidence type="ECO:0000256" key="2">
    <source>
        <dbReference type="ARBA" id="ARBA00022801"/>
    </source>
</evidence>
<reference evidence="6 7" key="1">
    <citation type="submission" date="2019-05" db="EMBL/GenBank/DDBJ databases">
        <title>The metagenome of a microbial culture collection derived from dairy environment covers the genomic content of the human microbiome.</title>
        <authorList>
            <person name="Roder T."/>
            <person name="Wuthrich D."/>
            <person name="Sattari Z."/>
            <person name="Von Ah U."/>
            <person name="Bar C."/>
            <person name="Ronchi F."/>
            <person name="Macpherson A.J."/>
            <person name="Ganal-Vonarburg S.C."/>
            <person name="Bruggmann R."/>
            <person name="Vergeres G."/>
        </authorList>
    </citation>
    <scope>NUCLEOTIDE SEQUENCE [LARGE SCALE GENOMIC DNA]</scope>
    <source>
        <strain evidence="6 7">FAM 24227</strain>
    </source>
</reference>
<dbReference type="Gene3D" id="3.40.50.10740">
    <property type="entry name" value="Class I glutamine amidotransferase-like"/>
    <property type="match status" value="1"/>
</dbReference>
<feature type="active site" description="Nucleophile" evidence="3">
    <location>
        <position position="115"/>
    </location>
</feature>
<accession>A0A5R9DWV1</accession>
<dbReference type="PANTHER" id="PTHR30237:SF6">
    <property type="entry name" value="CARBOXYPEPTIDASE YOCD-RELATED"/>
    <property type="match status" value="1"/>
</dbReference>
<keyword evidence="6" id="KW-0645">Protease</keyword>
<dbReference type="CDD" id="cd07062">
    <property type="entry name" value="Peptidase_S66_mccF_like"/>
    <property type="match status" value="1"/>
</dbReference>
<proteinExistence type="inferred from homology"/>
<gene>
    <name evidence="6" type="ORF">FEZ33_05025</name>
</gene>